<dbReference type="AlphaFoldDB" id="A0A9Q0GT51"/>
<dbReference type="Gene3D" id="1.20.1250.20">
    <property type="entry name" value="MFS general substrate transporter like domains"/>
    <property type="match status" value="1"/>
</dbReference>
<evidence type="ECO:0000256" key="1">
    <source>
        <dbReference type="ARBA" id="ARBA00004141"/>
    </source>
</evidence>
<name>A0A9Q0GT51_9MAGN</name>
<dbReference type="InterPro" id="IPR036259">
    <property type="entry name" value="MFS_trans_sf"/>
</dbReference>
<keyword evidence="5 7" id="KW-1133">Transmembrane helix</keyword>
<dbReference type="PANTHER" id="PTHR23500:SF30">
    <property type="entry name" value="SUGAR TRANSPORT PROTEIN 3"/>
    <property type="match status" value="1"/>
</dbReference>
<comment type="similarity">
    <text evidence="2">Belongs to the major facilitator superfamily. Sugar transporter (TC 2.A.1.1) family.</text>
</comment>
<dbReference type="PROSITE" id="PS50850">
    <property type="entry name" value="MFS"/>
    <property type="match status" value="1"/>
</dbReference>
<gene>
    <name evidence="9" type="ORF">NE237_029946</name>
</gene>
<proteinExistence type="inferred from homology"/>
<dbReference type="GO" id="GO:0016020">
    <property type="term" value="C:membrane"/>
    <property type="evidence" value="ECO:0007669"/>
    <property type="project" value="UniProtKB-SubCell"/>
</dbReference>
<keyword evidence="3" id="KW-0813">Transport</keyword>
<dbReference type="GO" id="GO:0015144">
    <property type="term" value="F:carbohydrate transmembrane transporter activity"/>
    <property type="evidence" value="ECO:0007669"/>
    <property type="project" value="InterPro"/>
</dbReference>
<accession>A0A9Q0GT51</accession>
<feature type="domain" description="Major facilitator superfamily (MFS) profile" evidence="8">
    <location>
        <begin position="1"/>
        <end position="102"/>
    </location>
</feature>
<evidence type="ECO:0000256" key="6">
    <source>
        <dbReference type="ARBA" id="ARBA00023136"/>
    </source>
</evidence>
<dbReference type="Proteomes" id="UP001141806">
    <property type="component" value="Unassembled WGS sequence"/>
</dbReference>
<protein>
    <recommendedName>
        <fullName evidence="8">Major facilitator superfamily (MFS) profile domain-containing protein</fullName>
    </recommendedName>
</protein>
<organism evidence="9 10">
    <name type="scientific">Protea cynaroides</name>
    <dbReference type="NCBI Taxonomy" id="273540"/>
    <lineage>
        <taxon>Eukaryota</taxon>
        <taxon>Viridiplantae</taxon>
        <taxon>Streptophyta</taxon>
        <taxon>Embryophyta</taxon>
        <taxon>Tracheophyta</taxon>
        <taxon>Spermatophyta</taxon>
        <taxon>Magnoliopsida</taxon>
        <taxon>Proteales</taxon>
        <taxon>Proteaceae</taxon>
        <taxon>Protea</taxon>
    </lineage>
</organism>
<evidence type="ECO:0000256" key="3">
    <source>
        <dbReference type="ARBA" id="ARBA00022448"/>
    </source>
</evidence>
<evidence type="ECO:0000313" key="10">
    <source>
        <dbReference type="Proteomes" id="UP001141806"/>
    </source>
</evidence>
<comment type="subcellular location">
    <subcellularLocation>
        <location evidence="1">Membrane</location>
        <topology evidence="1">Multi-pass membrane protein</topology>
    </subcellularLocation>
</comment>
<keyword evidence="10" id="KW-1185">Reference proteome</keyword>
<dbReference type="InterPro" id="IPR020846">
    <property type="entry name" value="MFS_dom"/>
</dbReference>
<evidence type="ECO:0000256" key="7">
    <source>
        <dbReference type="SAM" id="Phobius"/>
    </source>
</evidence>
<feature type="transmembrane region" description="Helical" evidence="7">
    <location>
        <begin position="32"/>
        <end position="50"/>
    </location>
</feature>
<comment type="caution">
    <text evidence="9">The sequence shown here is derived from an EMBL/GenBank/DDBJ whole genome shotgun (WGS) entry which is preliminary data.</text>
</comment>
<sequence length="102" mass="10851">MSNLLAGSNRWSHIHGTISEEVLPKALGGAAVNVYMLILGRVLLGIGVGFTNQSVPLYLSVMALPQYRGAFNIGFQVCVGIGVLSANLINYGTEMIKGGWGW</sequence>
<evidence type="ECO:0000313" key="9">
    <source>
        <dbReference type="EMBL" id="KAJ4953114.1"/>
    </source>
</evidence>
<keyword evidence="6 7" id="KW-0472">Membrane</keyword>
<dbReference type="InterPro" id="IPR005828">
    <property type="entry name" value="MFS_sugar_transport-like"/>
</dbReference>
<dbReference type="SUPFAM" id="SSF103473">
    <property type="entry name" value="MFS general substrate transporter"/>
    <property type="match status" value="1"/>
</dbReference>
<feature type="transmembrane region" description="Helical" evidence="7">
    <location>
        <begin position="70"/>
        <end position="89"/>
    </location>
</feature>
<dbReference type="PANTHER" id="PTHR23500">
    <property type="entry name" value="SOLUTE CARRIER FAMILY 2, FACILITATED GLUCOSE TRANSPORTER"/>
    <property type="match status" value="1"/>
</dbReference>
<dbReference type="EMBL" id="JAMYWD010000012">
    <property type="protein sequence ID" value="KAJ4953114.1"/>
    <property type="molecule type" value="Genomic_DNA"/>
</dbReference>
<dbReference type="Pfam" id="PF00083">
    <property type="entry name" value="Sugar_tr"/>
    <property type="match status" value="1"/>
</dbReference>
<evidence type="ECO:0000256" key="2">
    <source>
        <dbReference type="ARBA" id="ARBA00010992"/>
    </source>
</evidence>
<keyword evidence="4 7" id="KW-0812">Transmembrane</keyword>
<evidence type="ECO:0000256" key="5">
    <source>
        <dbReference type="ARBA" id="ARBA00022989"/>
    </source>
</evidence>
<evidence type="ECO:0000259" key="8">
    <source>
        <dbReference type="PROSITE" id="PS50850"/>
    </source>
</evidence>
<dbReference type="OrthoDB" id="5296287at2759"/>
<reference evidence="9" key="1">
    <citation type="journal article" date="2023" name="Plant J.">
        <title>The genome of the king protea, Protea cynaroides.</title>
        <authorList>
            <person name="Chang J."/>
            <person name="Duong T.A."/>
            <person name="Schoeman C."/>
            <person name="Ma X."/>
            <person name="Roodt D."/>
            <person name="Barker N."/>
            <person name="Li Z."/>
            <person name="Van de Peer Y."/>
            <person name="Mizrachi E."/>
        </authorList>
    </citation>
    <scope>NUCLEOTIDE SEQUENCE</scope>
    <source>
        <tissue evidence="9">Young leaves</tissue>
    </source>
</reference>
<dbReference type="InterPro" id="IPR045262">
    <property type="entry name" value="STP/PLT_plant"/>
</dbReference>
<evidence type="ECO:0000256" key="4">
    <source>
        <dbReference type="ARBA" id="ARBA00022692"/>
    </source>
</evidence>